<dbReference type="RefSeq" id="WP_234515773.1">
    <property type="nucleotide sequence ID" value="NZ_BAAAUF010000002.1"/>
</dbReference>
<keyword evidence="2" id="KW-1185">Reference proteome</keyword>
<dbReference type="Proteomes" id="UP001501532">
    <property type="component" value="Unassembled WGS sequence"/>
</dbReference>
<evidence type="ECO:0000313" key="2">
    <source>
        <dbReference type="Proteomes" id="UP001501532"/>
    </source>
</evidence>
<sequence>MSRIIEFFVAPDETSAASVLAGGSEGTFETVTLGNFLVEISVLEWEELTTGTSFDALLDAGEPRSVAEDGDCQVFVVSERLLRELAGVDDLRIAELAKGWKRMRSEDGEDLDDEPAREILTEVSELARVANDQGFGLYCWVA</sequence>
<evidence type="ECO:0008006" key="3">
    <source>
        <dbReference type="Google" id="ProtNLM"/>
    </source>
</evidence>
<reference evidence="2" key="1">
    <citation type="journal article" date="2019" name="Int. J. Syst. Evol. Microbiol.">
        <title>The Global Catalogue of Microorganisms (GCM) 10K type strain sequencing project: providing services to taxonomists for standard genome sequencing and annotation.</title>
        <authorList>
            <consortium name="The Broad Institute Genomics Platform"/>
            <consortium name="The Broad Institute Genome Sequencing Center for Infectious Disease"/>
            <person name="Wu L."/>
            <person name="Ma J."/>
        </authorList>
    </citation>
    <scope>NUCLEOTIDE SEQUENCE [LARGE SCALE GENOMIC DNA]</scope>
    <source>
        <strain evidence="2">JCM 9091</strain>
    </source>
</reference>
<proteinExistence type="predicted"/>
<gene>
    <name evidence="1" type="ORF">GCM10010448_04860</name>
</gene>
<evidence type="ECO:0000313" key="1">
    <source>
        <dbReference type="EMBL" id="GAA3026008.1"/>
    </source>
</evidence>
<comment type="caution">
    <text evidence="1">The sequence shown here is derived from an EMBL/GenBank/DDBJ whole genome shotgun (WGS) entry which is preliminary data.</text>
</comment>
<dbReference type="EMBL" id="BAAAUF010000002">
    <property type="protein sequence ID" value="GAA3026008.1"/>
    <property type="molecule type" value="Genomic_DNA"/>
</dbReference>
<accession>A0ABP6L008</accession>
<protein>
    <recommendedName>
        <fullName evidence="3">DUF1877 domain-containing protein</fullName>
    </recommendedName>
</protein>
<name>A0ABP6L008_9ACTN</name>
<organism evidence="1 2">
    <name type="scientific">Streptomyces glomeratus</name>
    <dbReference type="NCBI Taxonomy" id="284452"/>
    <lineage>
        <taxon>Bacteria</taxon>
        <taxon>Bacillati</taxon>
        <taxon>Actinomycetota</taxon>
        <taxon>Actinomycetes</taxon>
        <taxon>Kitasatosporales</taxon>
        <taxon>Streptomycetaceae</taxon>
        <taxon>Streptomyces</taxon>
    </lineage>
</organism>